<keyword evidence="7" id="KW-0717">Septation</keyword>
<dbReference type="SUPFAM" id="SSF102829">
    <property type="entry name" value="Cell division protein ZapA-like"/>
    <property type="match status" value="1"/>
</dbReference>
<evidence type="ECO:0000256" key="6">
    <source>
        <dbReference type="ARBA" id="ARBA00023054"/>
    </source>
</evidence>
<evidence type="ECO:0000256" key="5">
    <source>
        <dbReference type="ARBA" id="ARBA00022618"/>
    </source>
</evidence>
<organism evidence="12 13">
    <name type="scientific">Litoribacillus peritrichatus</name>
    <dbReference type="NCBI Taxonomy" id="718191"/>
    <lineage>
        <taxon>Bacteria</taxon>
        <taxon>Pseudomonadati</taxon>
        <taxon>Pseudomonadota</taxon>
        <taxon>Gammaproteobacteria</taxon>
        <taxon>Oceanospirillales</taxon>
        <taxon>Oceanospirillaceae</taxon>
        <taxon>Litoribacillus</taxon>
    </lineage>
</organism>
<evidence type="ECO:0000256" key="7">
    <source>
        <dbReference type="ARBA" id="ARBA00023210"/>
    </source>
</evidence>
<evidence type="ECO:0000256" key="11">
    <source>
        <dbReference type="ARBA" id="ARBA00033158"/>
    </source>
</evidence>
<evidence type="ECO:0000256" key="2">
    <source>
        <dbReference type="ARBA" id="ARBA00010074"/>
    </source>
</evidence>
<dbReference type="InterPro" id="IPR036192">
    <property type="entry name" value="Cell_div_ZapA-like_sf"/>
</dbReference>
<keyword evidence="6" id="KW-0175">Coiled coil</keyword>
<dbReference type="Gene3D" id="1.20.5.50">
    <property type="match status" value="1"/>
</dbReference>
<dbReference type="RefSeq" id="WP_344800940.1">
    <property type="nucleotide sequence ID" value="NZ_BAABBN010000017.1"/>
</dbReference>
<dbReference type="Gene3D" id="3.30.160.880">
    <property type="entry name" value="Cell division protein ZapA protomer, N-terminal domain"/>
    <property type="match status" value="1"/>
</dbReference>
<evidence type="ECO:0000256" key="1">
    <source>
        <dbReference type="ARBA" id="ARBA00004496"/>
    </source>
</evidence>
<name>A0ABP7NE38_9GAMM</name>
<dbReference type="EMBL" id="BAABBN010000017">
    <property type="protein sequence ID" value="GAA3944416.1"/>
    <property type="molecule type" value="Genomic_DNA"/>
</dbReference>
<dbReference type="Proteomes" id="UP001501565">
    <property type="component" value="Unassembled WGS sequence"/>
</dbReference>
<evidence type="ECO:0000256" key="4">
    <source>
        <dbReference type="ARBA" id="ARBA00022490"/>
    </source>
</evidence>
<evidence type="ECO:0000256" key="8">
    <source>
        <dbReference type="ARBA" id="ARBA00023306"/>
    </source>
</evidence>
<dbReference type="PANTHER" id="PTHR34981:SF1">
    <property type="entry name" value="CELL DIVISION PROTEIN ZAPA"/>
    <property type="match status" value="1"/>
</dbReference>
<sequence>MTDVEPVKVSILDKEYLVNCPTDARASLEQSARHLDHKMREIRSTGKVIGLERIAVMAALNITHESLEREKSQGVSQDQLKQLADRLDSALTQNHQLPLETDNSDQGSL</sequence>
<evidence type="ECO:0000313" key="13">
    <source>
        <dbReference type="Proteomes" id="UP001501565"/>
    </source>
</evidence>
<dbReference type="InterPro" id="IPR042233">
    <property type="entry name" value="Cell_div_ZapA_N"/>
</dbReference>
<evidence type="ECO:0000256" key="10">
    <source>
        <dbReference type="ARBA" id="ARBA00026068"/>
    </source>
</evidence>
<comment type="function">
    <text evidence="9">Activator of cell division through the inhibition of FtsZ GTPase activity, therefore promoting FtsZ assembly into bundles of protofilaments necessary for the formation of the division Z ring. It is recruited early at mid-cell but it is not essential for cell division.</text>
</comment>
<evidence type="ECO:0000256" key="9">
    <source>
        <dbReference type="ARBA" id="ARBA00024910"/>
    </source>
</evidence>
<comment type="similarity">
    <text evidence="2">Belongs to the ZapA family. Type 1 subfamily.</text>
</comment>
<dbReference type="InterPro" id="IPR007838">
    <property type="entry name" value="Cell_div_ZapA-like"/>
</dbReference>
<keyword evidence="8" id="KW-0131">Cell cycle</keyword>
<protein>
    <recommendedName>
        <fullName evidence="3">Cell division protein ZapA</fullName>
    </recommendedName>
    <alternativeName>
        <fullName evidence="11">Z ring-associated protein ZapA</fullName>
    </alternativeName>
</protein>
<proteinExistence type="inferred from homology"/>
<gene>
    <name evidence="12" type="ORF">GCM10022277_45150</name>
</gene>
<accession>A0ABP7NE38</accession>
<keyword evidence="4" id="KW-0963">Cytoplasm</keyword>
<keyword evidence="5 12" id="KW-0132">Cell division</keyword>
<keyword evidence="13" id="KW-1185">Reference proteome</keyword>
<dbReference type="Pfam" id="PF05164">
    <property type="entry name" value="ZapA"/>
    <property type="match status" value="1"/>
</dbReference>
<reference evidence="13" key="1">
    <citation type="journal article" date="2019" name="Int. J. Syst. Evol. Microbiol.">
        <title>The Global Catalogue of Microorganisms (GCM) 10K type strain sequencing project: providing services to taxonomists for standard genome sequencing and annotation.</title>
        <authorList>
            <consortium name="The Broad Institute Genomics Platform"/>
            <consortium name="The Broad Institute Genome Sequencing Center for Infectious Disease"/>
            <person name="Wu L."/>
            <person name="Ma J."/>
        </authorList>
    </citation>
    <scope>NUCLEOTIDE SEQUENCE [LARGE SCALE GENOMIC DNA]</scope>
    <source>
        <strain evidence="13">JCM 17551</strain>
    </source>
</reference>
<comment type="subunit">
    <text evidence="10">Homodimer. Interacts with FtsZ.</text>
</comment>
<evidence type="ECO:0000313" key="12">
    <source>
        <dbReference type="EMBL" id="GAA3944416.1"/>
    </source>
</evidence>
<dbReference type="GO" id="GO:0051301">
    <property type="term" value="P:cell division"/>
    <property type="evidence" value="ECO:0007669"/>
    <property type="project" value="UniProtKB-KW"/>
</dbReference>
<comment type="caution">
    <text evidence="12">The sequence shown here is derived from an EMBL/GenBank/DDBJ whole genome shotgun (WGS) entry which is preliminary data.</text>
</comment>
<comment type="subcellular location">
    <subcellularLocation>
        <location evidence="1">Cytoplasm</location>
    </subcellularLocation>
</comment>
<evidence type="ECO:0000256" key="3">
    <source>
        <dbReference type="ARBA" id="ARBA00015195"/>
    </source>
</evidence>
<dbReference type="PANTHER" id="PTHR34981">
    <property type="entry name" value="CELL DIVISION PROTEIN ZAPA"/>
    <property type="match status" value="1"/>
</dbReference>